<dbReference type="InterPro" id="IPR018253">
    <property type="entry name" value="DnaJ_domain_CS"/>
</dbReference>
<evidence type="ECO:0000256" key="3">
    <source>
        <dbReference type="ARBA" id="ARBA00041533"/>
    </source>
</evidence>
<keyword evidence="8" id="KW-1185">Reference proteome</keyword>
<dbReference type="PROSITE" id="PS00636">
    <property type="entry name" value="DNAJ_1"/>
    <property type="match status" value="1"/>
</dbReference>
<protein>
    <recommendedName>
        <fullName evidence="2">DnaJ homolog subfamily B member 9</fullName>
    </recommendedName>
    <alternativeName>
        <fullName evidence="3">Endoplasmic reticulum DNA J domain-containing protein 4</fullName>
    </alternativeName>
</protein>
<dbReference type="CDD" id="cd06257">
    <property type="entry name" value="DnaJ"/>
    <property type="match status" value="1"/>
</dbReference>
<comment type="function">
    <text evidence="4">Co-chaperone for Hsp70 protein HSPA5/BiP that acts as a key repressor of the ERN1/IRE1-mediated unfolded protein response (UPR). J domain-containing co-chaperones stimulate the ATPase activity of Hsp70 proteins and are required for efficient substrate recognition by Hsp70 proteins. In the unstressed endoplasmic reticulum, interacts with the luminal region of ERN1/IRE1 and selectively recruits HSPA5/BiP: HSPA5/BiP disrupts the dimerization of the active ERN1/IRE1 luminal region, thereby inactivating ERN1/IRE1. Also involved in endoplasmic reticulum-associated degradation (ERAD) of misfolded proteins. Required for survival of B-cell progenitors and normal antibody production.</text>
</comment>
<dbReference type="InterPro" id="IPR036869">
    <property type="entry name" value="J_dom_sf"/>
</dbReference>
<keyword evidence="1" id="KW-0143">Chaperone</keyword>
<dbReference type="PANTHER" id="PTHR44360">
    <property type="entry name" value="DNAJ HOMOLOG SUBFAMILY B MEMBER 9"/>
    <property type="match status" value="1"/>
</dbReference>
<dbReference type="SUPFAM" id="SSF46565">
    <property type="entry name" value="Chaperone J-domain"/>
    <property type="match status" value="1"/>
</dbReference>
<dbReference type="EMBL" id="UYRV01020560">
    <property type="protein sequence ID" value="VDK67745.1"/>
    <property type="molecule type" value="Genomic_DNA"/>
</dbReference>
<feature type="non-terminal residue" evidence="7">
    <location>
        <position position="99"/>
    </location>
</feature>
<evidence type="ECO:0000256" key="2">
    <source>
        <dbReference type="ARBA" id="ARBA00040158"/>
    </source>
</evidence>
<organism evidence="7 8">
    <name type="scientific">Cylicostephanus goldi</name>
    <name type="common">Nematode worm</name>
    <dbReference type="NCBI Taxonomy" id="71465"/>
    <lineage>
        <taxon>Eukaryota</taxon>
        <taxon>Metazoa</taxon>
        <taxon>Ecdysozoa</taxon>
        <taxon>Nematoda</taxon>
        <taxon>Chromadorea</taxon>
        <taxon>Rhabditida</taxon>
        <taxon>Rhabditina</taxon>
        <taxon>Rhabditomorpha</taxon>
        <taxon>Strongyloidea</taxon>
        <taxon>Strongylidae</taxon>
        <taxon>Cylicostephanus</taxon>
    </lineage>
</organism>
<dbReference type="GO" id="GO:0036503">
    <property type="term" value="P:ERAD pathway"/>
    <property type="evidence" value="ECO:0007669"/>
    <property type="project" value="TreeGrafter"/>
</dbReference>
<sequence>MVMNQFALCCCLHRRAKMFFHTMGGMGGMGRGQEGPVDTRLYDLLKVKPDASEDEIKKSYRRLAKEFHPDKNPDHGDQFKEISFAYEILSNPERRRLYD</sequence>
<dbReference type="GO" id="GO:0051787">
    <property type="term" value="F:misfolded protein binding"/>
    <property type="evidence" value="ECO:0007669"/>
    <property type="project" value="TreeGrafter"/>
</dbReference>
<name>A0A3P6SK27_CYLGO</name>
<dbReference type="PRINTS" id="PR00625">
    <property type="entry name" value="JDOMAIN"/>
</dbReference>
<accession>A0A3P6SK27</accession>
<dbReference type="Pfam" id="PF00226">
    <property type="entry name" value="DnaJ"/>
    <property type="match status" value="1"/>
</dbReference>
<dbReference type="InterPro" id="IPR051948">
    <property type="entry name" value="Hsp70_co-chaperone_J-domain"/>
</dbReference>
<gene>
    <name evidence="7" type="ORF">CGOC_LOCUS6360</name>
</gene>
<dbReference type="GO" id="GO:0005783">
    <property type="term" value="C:endoplasmic reticulum"/>
    <property type="evidence" value="ECO:0007669"/>
    <property type="project" value="TreeGrafter"/>
</dbReference>
<reference evidence="7 8" key="1">
    <citation type="submission" date="2018-11" db="EMBL/GenBank/DDBJ databases">
        <authorList>
            <consortium name="Pathogen Informatics"/>
        </authorList>
    </citation>
    <scope>NUCLEOTIDE SEQUENCE [LARGE SCALE GENOMIC DNA]</scope>
</reference>
<evidence type="ECO:0000259" key="6">
    <source>
        <dbReference type="PROSITE" id="PS50076"/>
    </source>
</evidence>
<dbReference type="PROSITE" id="PS50076">
    <property type="entry name" value="DNAJ_2"/>
    <property type="match status" value="1"/>
</dbReference>
<feature type="domain" description="J" evidence="6">
    <location>
        <begin position="40"/>
        <end position="99"/>
    </location>
</feature>
<comment type="subunit">
    <text evidence="5">Interacts with HSPA5/BiP; interaction is direct. Interacts with ERN1/IRE1 (via the luminal region). Interacts with DERL1.</text>
</comment>
<evidence type="ECO:0000256" key="4">
    <source>
        <dbReference type="ARBA" id="ARBA00045428"/>
    </source>
</evidence>
<evidence type="ECO:0000313" key="7">
    <source>
        <dbReference type="EMBL" id="VDK67745.1"/>
    </source>
</evidence>
<dbReference type="Proteomes" id="UP000271889">
    <property type="component" value="Unassembled WGS sequence"/>
</dbReference>
<evidence type="ECO:0000256" key="5">
    <source>
        <dbReference type="ARBA" id="ARBA00046365"/>
    </source>
</evidence>
<evidence type="ECO:0000313" key="8">
    <source>
        <dbReference type="Proteomes" id="UP000271889"/>
    </source>
</evidence>
<dbReference type="PANTHER" id="PTHR44360:SF1">
    <property type="entry name" value="DNAJ HOMOLOG SUBFAMILY B MEMBER 9"/>
    <property type="match status" value="1"/>
</dbReference>
<proteinExistence type="predicted"/>
<dbReference type="Gene3D" id="1.10.287.110">
    <property type="entry name" value="DnaJ domain"/>
    <property type="match status" value="1"/>
</dbReference>
<dbReference type="InterPro" id="IPR001623">
    <property type="entry name" value="DnaJ_domain"/>
</dbReference>
<dbReference type="SMART" id="SM00271">
    <property type="entry name" value="DnaJ"/>
    <property type="match status" value="1"/>
</dbReference>
<dbReference type="GO" id="GO:0051087">
    <property type="term" value="F:protein-folding chaperone binding"/>
    <property type="evidence" value="ECO:0007669"/>
    <property type="project" value="TreeGrafter"/>
</dbReference>
<dbReference type="OrthoDB" id="10250354at2759"/>
<evidence type="ECO:0000256" key="1">
    <source>
        <dbReference type="ARBA" id="ARBA00023186"/>
    </source>
</evidence>
<dbReference type="AlphaFoldDB" id="A0A3P6SK27"/>